<dbReference type="EMBL" id="JAIFTL010000296">
    <property type="protein sequence ID" value="KAG9320377.1"/>
    <property type="molecule type" value="Genomic_DNA"/>
</dbReference>
<accession>A0A9P8CUY5</accession>
<proteinExistence type="predicted"/>
<sequence length="125" mass="13778">MLRRDHNAFLNTPCLSSSTYTAPILPPPRQHDNAPKQLLVIPINHSTPTYSNNAFAMSLFKRSNKTKTTSAASSVASVASTPTQTPRPSMQEQRFPLATQMNRDQALEMIMKKTYGGALTGPFIQ</sequence>
<evidence type="ECO:0000313" key="3">
    <source>
        <dbReference type="Proteomes" id="UP000717515"/>
    </source>
</evidence>
<dbReference type="AlphaFoldDB" id="A0A9P8CUY5"/>
<feature type="region of interest" description="Disordered" evidence="1">
    <location>
        <begin position="70"/>
        <end position="97"/>
    </location>
</feature>
<reference evidence="2" key="1">
    <citation type="submission" date="2021-07" db="EMBL/GenBank/DDBJ databases">
        <title>Draft genome of Mortierella alpina, strain LL118, isolated from an aspen leaf litter sample.</title>
        <authorList>
            <person name="Yang S."/>
            <person name="Vinatzer B.A."/>
        </authorList>
    </citation>
    <scope>NUCLEOTIDE SEQUENCE</scope>
    <source>
        <strain evidence="2">LL118</strain>
    </source>
</reference>
<gene>
    <name evidence="2" type="ORF">KVV02_005596</name>
</gene>
<protein>
    <submittedName>
        <fullName evidence="2">Uncharacterized protein</fullName>
    </submittedName>
</protein>
<comment type="caution">
    <text evidence="2">The sequence shown here is derived from an EMBL/GenBank/DDBJ whole genome shotgun (WGS) entry which is preliminary data.</text>
</comment>
<evidence type="ECO:0000313" key="2">
    <source>
        <dbReference type="EMBL" id="KAG9320377.1"/>
    </source>
</evidence>
<name>A0A9P8CUY5_MORAP</name>
<dbReference type="Proteomes" id="UP000717515">
    <property type="component" value="Unassembled WGS sequence"/>
</dbReference>
<feature type="compositionally biased region" description="Polar residues" evidence="1">
    <location>
        <begin position="82"/>
        <end position="92"/>
    </location>
</feature>
<organism evidence="2 3">
    <name type="scientific">Mortierella alpina</name>
    <name type="common">Oleaginous fungus</name>
    <name type="synonym">Mortierella renispora</name>
    <dbReference type="NCBI Taxonomy" id="64518"/>
    <lineage>
        <taxon>Eukaryota</taxon>
        <taxon>Fungi</taxon>
        <taxon>Fungi incertae sedis</taxon>
        <taxon>Mucoromycota</taxon>
        <taxon>Mortierellomycotina</taxon>
        <taxon>Mortierellomycetes</taxon>
        <taxon>Mortierellales</taxon>
        <taxon>Mortierellaceae</taxon>
        <taxon>Mortierella</taxon>
    </lineage>
</organism>
<evidence type="ECO:0000256" key="1">
    <source>
        <dbReference type="SAM" id="MobiDB-lite"/>
    </source>
</evidence>
<feature type="compositionally biased region" description="Low complexity" evidence="1">
    <location>
        <begin position="70"/>
        <end position="81"/>
    </location>
</feature>